<gene>
    <name evidence="1" type="ORF">I6H47_03030</name>
</gene>
<evidence type="ECO:0008006" key="3">
    <source>
        <dbReference type="Google" id="ProtNLM"/>
    </source>
</evidence>
<dbReference type="EMBL" id="CP065989">
    <property type="protein sequence ID" value="QQB14965.1"/>
    <property type="molecule type" value="Genomic_DNA"/>
</dbReference>
<dbReference type="InterPro" id="IPR009057">
    <property type="entry name" value="Homeodomain-like_sf"/>
</dbReference>
<dbReference type="SUPFAM" id="SSF46689">
    <property type="entry name" value="Homeodomain-like"/>
    <property type="match status" value="1"/>
</dbReference>
<protein>
    <recommendedName>
        <fullName evidence="3">HTH tetR-type domain-containing protein</fullName>
    </recommendedName>
</protein>
<evidence type="ECO:0000313" key="2">
    <source>
        <dbReference type="Proteomes" id="UP000595374"/>
    </source>
</evidence>
<sequence>MPRAHRSVEETRTLVAEAIVDYVAHHGIAVWPEIPMERILESAGVSRASAYRIWPGRSAFGTFALEQCLAGHAMATLDEQRALALAREVLGEAPTGSASRVDSAARFIARAAEEELDLLLSSDRWRAFVRFQAVALDAPTPEIQELLDRIDTEDAARLQAVYASVAEVWGLAPVIAGGTSAIAEAALLLARSAVARIVAGRSEERLRSTYATALAALVRGSFREVPQGAVDLERLTAR</sequence>
<proteinExistence type="predicted"/>
<dbReference type="RefSeq" id="WP_198499999.1">
    <property type="nucleotide sequence ID" value="NZ_CP065989.1"/>
</dbReference>
<evidence type="ECO:0000313" key="1">
    <source>
        <dbReference type="EMBL" id="QQB14965.1"/>
    </source>
</evidence>
<dbReference type="AlphaFoldDB" id="A0A7T4A0G1"/>
<dbReference type="Proteomes" id="UP000595374">
    <property type="component" value="Chromosome"/>
</dbReference>
<accession>A0A7T4A0G1</accession>
<organism evidence="1 2">
    <name type="scientific">Brevibacterium casei</name>
    <dbReference type="NCBI Taxonomy" id="33889"/>
    <lineage>
        <taxon>Bacteria</taxon>
        <taxon>Bacillati</taxon>
        <taxon>Actinomycetota</taxon>
        <taxon>Actinomycetes</taxon>
        <taxon>Micrococcales</taxon>
        <taxon>Brevibacteriaceae</taxon>
        <taxon>Brevibacterium</taxon>
    </lineage>
</organism>
<reference evidence="1 2" key="1">
    <citation type="submission" date="2020-12" db="EMBL/GenBank/DDBJ databases">
        <title>FDA dAtabase for Regulatory Grade micrObial Sequences (FDA-ARGOS): Supporting development and validation of Infectious Disease Dx tests.</title>
        <authorList>
            <person name="Sproer C."/>
            <person name="Gronow S."/>
            <person name="Severitt S."/>
            <person name="Schroder I."/>
            <person name="Tallon L."/>
            <person name="Sadzewicz L."/>
            <person name="Zhao X."/>
            <person name="Boylan J."/>
            <person name="Ott S."/>
            <person name="Bowen H."/>
            <person name="Vavikolanu K."/>
            <person name="Mehta A."/>
            <person name="Aluvathingal J."/>
            <person name="Nadendla S."/>
            <person name="Lowell S."/>
            <person name="Myers T."/>
            <person name="Yan Y."/>
            <person name="Sichtig H."/>
        </authorList>
    </citation>
    <scope>NUCLEOTIDE SEQUENCE [LARGE SCALE GENOMIC DNA]</scope>
    <source>
        <strain evidence="1 2">FDAARGOS_990</strain>
    </source>
</reference>
<name>A0A7T4A0G1_9MICO</name>